<organism evidence="2 3">
    <name type="scientific">Trichoderma harzianum CBS 226.95</name>
    <dbReference type="NCBI Taxonomy" id="983964"/>
    <lineage>
        <taxon>Eukaryota</taxon>
        <taxon>Fungi</taxon>
        <taxon>Dikarya</taxon>
        <taxon>Ascomycota</taxon>
        <taxon>Pezizomycotina</taxon>
        <taxon>Sordariomycetes</taxon>
        <taxon>Hypocreomycetidae</taxon>
        <taxon>Hypocreales</taxon>
        <taxon>Hypocreaceae</taxon>
        <taxon>Trichoderma</taxon>
    </lineage>
</organism>
<name>A0A2T4AVN3_TRIHA</name>
<feature type="region of interest" description="Disordered" evidence="1">
    <location>
        <begin position="117"/>
        <end position="145"/>
    </location>
</feature>
<evidence type="ECO:0000313" key="2">
    <source>
        <dbReference type="EMBL" id="PTB61120.1"/>
    </source>
</evidence>
<evidence type="ECO:0000313" key="3">
    <source>
        <dbReference type="Proteomes" id="UP000241690"/>
    </source>
</evidence>
<reference evidence="2 3" key="1">
    <citation type="submission" date="2016-07" db="EMBL/GenBank/DDBJ databases">
        <title>Multiple horizontal gene transfer events from other fungi enriched the ability of initially mycotrophic Trichoderma (Ascomycota) to feed on dead plant biomass.</title>
        <authorList>
            <consortium name="DOE Joint Genome Institute"/>
            <person name="Aerts A."/>
            <person name="Atanasova L."/>
            <person name="Chenthamara K."/>
            <person name="Zhang J."/>
            <person name="Grujic M."/>
            <person name="Henrissat B."/>
            <person name="Kuo A."/>
            <person name="Salamov A."/>
            <person name="Lipzen A."/>
            <person name="Labutti K."/>
            <person name="Barry K."/>
            <person name="Miao Y."/>
            <person name="Rahimi M.J."/>
            <person name="Shen Q."/>
            <person name="Grigoriev I.V."/>
            <person name="Kubicek C.P."/>
            <person name="Druzhinina I.S."/>
        </authorList>
    </citation>
    <scope>NUCLEOTIDE SEQUENCE [LARGE SCALE GENOMIC DNA]</scope>
    <source>
        <strain evidence="2 3">CBS 226.95</strain>
    </source>
</reference>
<sequence>MCISFSQDKYEQREHSDQQDDEAVKLETFLCGLELVCTYPTNNLAKFNQQNEPSARFPTLNALVTANPLETIRSASDISIFRKVQKSVEEFASASTYITGPYFAFLKSFSGVKDQAKRHAESAQQDTESQLNPKNTKTKSDEDESYPRHVYDTLYKVINKYSKCNCGLPNLSSKTPKRHWGRLELQANFGLIDDEILFHTVFSKRGSCEYDEKIEWQHLQFRVPRHVDLLRYRIQLLTQRIQKTTQGAGGGVCR</sequence>
<dbReference type="GeneID" id="36630547"/>
<dbReference type="EMBL" id="KZ679675">
    <property type="protein sequence ID" value="PTB61120.1"/>
    <property type="molecule type" value="Genomic_DNA"/>
</dbReference>
<keyword evidence="3" id="KW-1185">Reference proteome</keyword>
<protein>
    <submittedName>
        <fullName evidence="2">Uncharacterized protein</fullName>
    </submittedName>
</protein>
<proteinExistence type="predicted"/>
<dbReference type="AlphaFoldDB" id="A0A2T4AVN3"/>
<dbReference type="RefSeq" id="XP_024780797.1">
    <property type="nucleotide sequence ID" value="XM_024921964.1"/>
</dbReference>
<gene>
    <name evidence="2" type="ORF">M431DRAFT_71912</name>
</gene>
<accession>A0A2T4AVN3</accession>
<evidence type="ECO:0000256" key="1">
    <source>
        <dbReference type="SAM" id="MobiDB-lite"/>
    </source>
</evidence>
<dbReference type="Proteomes" id="UP000241690">
    <property type="component" value="Unassembled WGS sequence"/>
</dbReference>
<feature type="compositionally biased region" description="Polar residues" evidence="1">
    <location>
        <begin position="122"/>
        <end position="135"/>
    </location>
</feature>